<evidence type="ECO:0000313" key="3">
    <source>
        <dbReference type="EMBL" id="OSY51822.1"/>
    </source>
</evidence>
<accession>A0A1Y2NWA3</accession>
<comment type="caution">
    <text evidence="3">The sequence shown here is derived from an EMBL/GenBank/DDBJ whole genome shotgun (WGS) entry which is preliminary data.</text>
</comment>
<dbReference type="Gene3D" id="1.10.30.50">
    <property type="match status" value="1"/>
</dbReference>
<organism evidence="3 4">
    <name type="scientific">Streptomyces fradiae ATCC 10745 = DSM 40063</name>
    <dbReference type="NCBI Taxonomy" id="1319510"/>
    <lineage>
        <taxon>Bacteria</taxon>
        <taxon>Bacillati</taxon>
        <taxon>Actinomycetota</taxon>
        <taxon>Actinomycetes</taxon>
        <taxon>Kitasatosporales</taxon>
        <taxon>Streptomycetaceae</taxon>
        <taxon>Streptomyces</taxon>
    </lineage>
</organism>
<dbReference type="Proteomes" id="UP000731519">
    <property type="component" value="Unassembled WGS sequence"/>
</dbReference>
<dbReference type="GO" id="GO:0008270">
    <property type="term" value="F:zinc ion binding"/>
    <property type="evidence" value="ECO:0007669"/>
    <property type="project" value="InterPro"/>
</dbReference>
<keyword evidence="3" id="KW-0378">Hydrolase</keyword>
<dbReference type="GO" id="GO:0004519">
    <property type="term" value="F:endonuclease activity"/>
    <property type="evidence" value="ECO:0007669"/>
    <property type="project" value="UniProtKB-KW"/>
</dbReference>
<dbReference type="PANTHER" id="PTHR33877:SF1">
    <property type="entry name" value="TYPE IV METHYL-DIRECTED RESTRICTION ENZYME ECOKMCRA"/>
    <property type="match status" value="1"/>
</dbReference>
<proteinExistence type="predicted"/>
<dbReference type="AlphaFoldDB" id="A0A1Y2NWA3"/>
<dbReference type="RefSeq" id="WP_031129062.1">
    <property type="nucleotide sequence ID" value="NZ_ASYR01000016.1"/>
</dbReference>
<dbReference type="Pfam" id="PF01844">
    <property type="entry name" value="HNH"/>
    <property type="match status" value="1"/>
</dbReference>
<name>A0A1Y2NWA3_STRFR</name>
<dbReference type="InterPro" id="IPR052892">
    <property type="entry name" value="NA-targeting_endonuclease"/>
</dbReference>
<evidence type="ECO:0000313" key="4">
    <source>
        <dbReference type="Proteomes" id="UP000194318"/>
    </source>
</evidence>
<reference evidence="2 5" key="1">
    <citation type="submission" date="2013-05" db="EMBL/GenBank/DDBJ databases">
        <title>Genome Sequence of Streptomyces fradiae.</title>
        <authorList>
            <person name="Kirby R."/>
        </authorList>
    </citation>
    <scope>NUCLEOTIDE SEQUENCE [LARGE SCALE GENOMIC DNA]</scope>
    <source>
        <strain evidence="2 5">ATCC 10745</strain>
    </source>
</reference>
<protein>
    <submittedName>
        <fullName evidence="3">HNH endonuclease</fullName>
    </submittedName>
</protein>
<dbReference type="GO" id="GO:0003676">
    <property type="term" value="F:nucleic acid binding"/>
    <property type="evidence" value="ECO:0007669"/>
    <property type="project" value="InterPro"/>
</dbReference>
<reference evidence="3 4" key="2">
    <citation type="submission" date="2016-09" db="EMBL/GenBank/DDBJ databases">
        <title>Streptomyces fradiae DSM40063, a candidate organism with high potential of specific P450 cytochromes.</title>
        <authorList>
            <person name="Grumaz C."/>
            <person name="Vainshtein Y."/>
            <person name="Kirstahler P."/>
            <person name="Sohn K."/>
        </authorList>
    </citation>
    <scope>NUCLEOTIDE SEQUENCE [LARGE SCALE GENOMIC DNA]</scope>
    <source>
        <strain evidence="3 4">DSM 40063</strain>
    </source>
</reference>
<keyword evidence="3" id="KW-0255">Endonuclease</keyword>
<dbReference type="Proteomes" id="UP000194318">
    <property type="component" value="Unassembled WGS sequence"/>
</dbReference>
<evidence type="ECO:0000259" key="1">
    <source>
        <dbReference type="SMART" id="SM00507"/>
    </source>
</evidence>
<keyword evidence="5" id="KW-1185">Reference proteome</keyword>
<feature type="domain" description="HNH nuclease" evidence="1">
    <location>
        <begin position="51"/>
        <end position="116"/>
    </location>
</feature>
<keyword evidence="3" id="KW-0540">Nuclease</keyword>
<dbReference type="EMBL" id="ASYR01000016">
    <property type="protein sequence ID" value="KAF0649196.1"/>
    <property type="molecule type" value="Genomic_DNA"/>
</dbReference>
<evidence type="ECO:0000313" key="5">
    <source>
        <dbReference type="Proteomes" id="UP000731519"/>
    </source>
</evidence>
<dbReference type="CDD" id="cd00085">
    <property type="entry name" value="HNHc"/>
    <property type="match status" value="1"/>
</dbReference>
<evidence type="ECO:0000313" key="2">
    <source>
        <dbReference type="EMBL" id="KAF0649196.1"/>
    </source>
</evidence>
<dbReference type="EMBL" id="MIFZ01000217">
    <property type="protein sequence ID" value="OSY51822.1"/>
    <property type="molecule type" value="Genomic_DNA"/>
</dbReference>
<gene>
    <name evidence="3" type="ORF">BG846_02496</name>
    <name evidence="2" type="ORF">K701_13890</name>
</gene>
<dbReference type="GeneID" id="91403043"/>
<dbReference type="PANTHER" id="PTHR33877">
    <property type="entry name" value="SLL1193 PROTEIN"/>
    <property type="match status" value="1"/>
</dbReference>
<sequence length="134" mass="14908">MPTTPPTRCTDPECHHLATTRGRCDTHQPTPWRGRDDKAARYGISSGRWRTLKRRVTDRDNGCCYICGAEQPNPDAYNEDDPATWPHELDHVIPISEGGAATSLDNLGLACATCHAEKSKAEAARANVRRRRAR</sequence>
<dbReference type="InterPro" id="IPR003615">
    <property type="entry name" value="HNH_nuc"/>
</dbReference>
<dbReference type="SMART" id="SM00507">
    <property type="entry name" value="HNHc"/>
    <property type="match status" value="1"/>
</dbReference>
<dbReference type="InterPro" id="IPR002711">
    <property type="entry name" value="HNH"/>
</dbReference>